<sequence>MLTRWNDLQECIGGRRYGVGRPLLPILLHGPAKKESHSSDYHSAYDIEEHGQEGVKLKTENLWEIAATIAPPAPPAAPDGGLEMKVVPGPPRVYWRAEIWGGAAPASHTSSWPSEERIPFQ</sequence>
<accession>A0A0N5C5U0</accession>
<dbReference type="WBParaSite" id="SPAL_0001331625.1">
    <property type="protein sequence ID" value="SPAL_0001331625.1"/>
    <property type="gene ID" value="SPAL_0001331625"/>
</dbReference>
<dbReference type="Proteomes" id="UP000046392">
    <property type="component" value="Unplaced"/>
</dbReference>
<evidence type="ECO:0000313" key="1">
    <source>
        <dbReference type="Proteomes" id="UP000046392"/>
    </source>
</evidence>
<dbReference type="AlphaFoldDB" id="A0A0N5C5U0"/>
<organism evidence="1 2">
    <name type="scientific">Strongyloides papillosus</name>
    <name type="common">Intestinal threadworm</name>
    <dbReference type="NCBI Taxonomy" id="174720"/>
    <lineage>
        <taxon>Eukaryota</taxon>
        <taxon>Metazoa</taxon>
        <taxon>Ecdysozoa</taxon>
        <taxon>Nematoda</taxon>
        <taxon>Chromadorea</taxon>
        <taxon>Rhabditida</taxon>
        <taxon>Tylenchina</taxon>
        <taxon>Panagrolaimomorpha</taxon>
        <taxon>Strongyloidoidea</taxon>
        <taxon>Strongyloididae</taxon>
        <taxon>Strongyloides</taxon>
    </lineage>
</organism>
<evidence type="ECO:0000313" key="2">
    <source>
        <dbReference type="WBParaSite" id="SPAL_0001331625.1"/>
    </source>
</evidence>
<name>A0A0N5C5U0_STREA</name>
<protein>
    <submittedName>
        <fullName evidence="2">Uncharacterized protein</fullName>
    </submittedName>
</protein>
<keyword evidence="1" id="KW-1185">Reference proteome</keyword>
<reference evidence="2" key="1">
    <citation type="submission" date="2017-02" db="UniProtKB">
        <authorList>
            <consortium name="WormBaseParasite"/>
        </authorList>
    </citation>
    <scope>IDENTIFICATION</scope>
</reference>
<proteinExistence type="predicted"/>